<dbReference type="PANTHER" id="PTHR15999">
    <property type="entry name" value="ZINC FINGER CW-TYPE PWWP DOMAIN PROTEIN 1"/>
    <property type="match status" value="1"/>
</dbReference>
<dbReference type="GO" id="GO:0005634">
    <property type="term" value="C:nucleus"/>
    <property type="evidence" value="ECO:0007669"/>
    <property type="project" value="TreeGrafter"/>
</dbReference>
<gene>
    <name evidence="6" type="ORF">g.6996</name>
</gene>
<evidence type="ECO:0000256" key="4">
    <source>
        <dbReference type="SAM" id="MobiDB-lite"/>
    </source>
</evidence>
<dbReference type="SMART" id="SM00293">
    <property type="entry name" value="PWWP"/>
    <property type="match status" value="1"/>
</dbReference>
<dbReference type="InterPro" id="IPR000313">
    <property type="entry name" value="PWWP_dom"/>
</dbReference>
<feature type="compositionally biased region" description="Polar residues" evidence="4">
    <location>
        <begin position="291"/>
        <end position="306"/>
    </location>
</feature>
<feature type="compositionally biased region" description="Low complexity" evidence="4">
    <location>
        <begin position="316"/>
        <end position="333"/>
    </location>
</feature>
<dbReference type="Gene3D" id="3.30.40.100">
    <property type="match status" value="1"/>
</dbReference>
<evidence type="ECO:0000256" key="2">
    <source>
        <dbReference type="ARBA" id="ARBA00022771"/>
    </source>
</evidence>
<evidence type="ECO:0000256" key="1">
    <source>
        <dbReference type="ARBA" id="ARBA00022723"/>
    </source>
</evidence>
<feature type="region of interest" description="Disordered" evidence="4">
    <location>
        <begin position="291"/>
        <end position="333"/>
    </location>
</feature>
<dbReference type="Gene3D" id="2.30.30.140">
    <property type="match status" value="1"/>
</dbReference>
<accession>A0A1B6CHI7</accession>
<dbReference type="EMBL" id="GEDC01024416">
    <property type="protein sequence ID" value="JAS12882.1"/>
    <property type="molecule type" value="Transcribed_RNA"/>
</dbReference>
<dbReference type="CDD" id="cd20145">
    <property type="entry name" value="PWWP_ZCWPW1"/>
    <property type="match status" value="1"/>
</dbReference>
<evidence type="ECO:0000313" key="6">
    <source>
        <dbReference type="EMBL" id="JAS12882.1"/>
    </source>
</evidence>
<proteinExistence type="predicted"/>
<dbReference type="GO" id="GO:0008270">
    <property type="term" value="F:zinc ion binding"/>
    <property type="evidence" value="ECO:0007669"/>
    <property type="project" value="UniProtKB-KW"/>
</dbReference>
<feature type="compositionally biased region" description="Basic and acidic residues" evidence="4">
    <location>
        <begin position="243"/>
        <end position="252"/>
    </location>
</feature>
<keyword evidence="1" id="KW-0479">Metal-binding</keyword>
<reference evidence="6" key="1">
    <citation type="submission" date="2015-12" db="EMBL/GenBank/DDBJ databases">
        <title>De novo transcriptome assembly of four potential Pierce s Disease insect vectors from Arizona vineyards.</title>
        <authorList>
            <person name="Tassone E.E."/>
        </authorList>
    </citation>
    <scope>NUCLEOTIDE SEQUENCE</scope>
</reference>
<feature type="domain" description="PWWP" evidence="5">
    <location>
        <begin position="54"/>
        <end position="117"/>
    </location>
</feature>
<dbReference type="SUPFAM" id="SSF63748">
    <property type="entry name" value="Tudor/PWWP/MBT"/>
    <property type="match status" value="1"/>
</dbReference>
<dbReference type="PANTHER" id="PTHR15999:SF2">
    <property type="entry name" value="ZINC FINGER CW-TYPE PWWP DOMAIN PROTEIN 1"/>
    <property type="match status" value="1"/>
</dbReference>
<dbReference type="Pfam" id="PF07496">
    <property type="entry name" value="zf-CW"/>
    <property type="match status" value="1"/>
</dbReference>
<feature type="compositionally biased region" description="Basic residues" evidence="4">
    <location>
        <begin position="218"/>
        <end position="233"/>
    </location>
</feature>
<evidence type="ECO:0000256" key="3">
    <source>
        <dbReference type="ARBA" id="ARBA00022833"/>
    </source>
</evidence>
<dbReference type="AlphaFoldDB" id="A0A1B6CHI7"/>
<protein>
    <recommendedName>
        <fullName evidence="5">PWWP domain-containing protein</fullName>
    </recommendedName>
</protein>
<dbReference type="InterPro" id="IPR042778">
    <property type="entry name" value="ZCWPW1/ZCWPW2"/>
</dbReference>
<dbReference type="InterPro" id="IPR011124">
    <property type="entry name" value="Znf_CW"/>
</dbReference>
<dbReference type="PROSITE" id="PS50812">
    <property type="entry name" value="PWWP"/>
    <property type="match status" value="1"/>
</dbReference>
<feature type="non-terminal residue" evidence="6">
    <location>
        <position position="1"/>
    </location>
</feature>
<dbReference type="Pfam" id="PF00855">
    <property type="entry name" value="PWWP"/>
    <property type="match status" value="1"/>
</dbReference>
<evidence type="ECO:0000259" key="5">
    <source>
        <dbReference type="PROSITE" id="PS50812"/>
    </source>
</evidence>
<sequence>KKQRYLPDVVDPTTLPKEWFCSMHPDPLQNKCSFPEKKPSEDEEEYLVHTKYTAGSLVLAKLQGYPWWPAIVDYCHDLEEYFWLENSLIPTWYNVTFLGEVSKAWLKPHNIVPYIGNENNKEYHQDRLYGISYKARLAIARKQAEEAKKLSPKERLRKFSFASWYKQVYLTKKYKKKSTKYINNSKPKNHKRVRRLIKTKEKRNNSNSDALSKVARENRKRSMNTHHVTKPNKMKPLAYNENKSSDQKSSSDELKPFLTDFLKKIDDKDLNVKIHSKTVVDKTIENENCLNNEQKPDNLNNSNKFISTKEDDVVPQSESNISLSQSSLPFELE</sequence>
<feature type="region of interest" description="Disordered" evidence="4">
    <location>
        <begin position="198"/>
        <end position="252"/>
    </location>
</feature>
<keyword evidence="3" id="KW-0862">Zinc</keyword>
<name>A0A1B6CHI7_9HEMI</name>
<keyword evidence="2" id="KW-0863">Zinc-finger</keyword>
<organism evidence="6">
    <name type="scientific">Clastoptera arizonana</name>
    <name type="common">Arizona spittle bug</name>
    <dbReference type="NCBI Taxonomy" id="38151"/>
    <lineage>
        <taxon>Eukaryota</taxon>
        <taxon>Metazoa</taxon>
        <taxon>Ecdysozoa</taxon>
        <taxon>Arthropoda</taxon>
        <taxon>Hexapoda</taxon>
        <taxon>Insecta</taxon>
        <taxon>Pterygota</taxon>
        <taxon>Neoptera</taxon>
        <taxon>Paraneoptera</taxon>
        <taxon>Hemiptera</taxon>
        <taxon>Auchenorrhyncha</taxon>
        <taxon>Cercopoidea</taxon>
        <taxon>Clastopteridae</taxon>
        <taxon>Clastoptera</taxon>
    </lineage>
</organism>